<protein>
    <submittedName>
        <fullName evidence="6">4Fe-4S binding protein</fullName>
    </submittedName>
</protein>
<dbReference type="GO" id="GO:0016491">
    <property type="term" value="F:oxidoreductase activity"/>
    <property type="evidence" value="ECO:0007669"/>
    <property type="project" value="UniProtKB-ARBA"/>
</dbReference>
<feature type="domain" description="4Fe-4S ferredoxin-type" evidence="5">
    <location>
        <begin position="70"/>
        <end position="99"/>
    </location>
</feature>
<dbReference type="Proteomes" id="UP000570823">
    <property type="component" value="Unassembled WGS sequence"/>
</dbReference>
<evidence type="ECO:0000256" key="4">
    <source>
        <dbReference type="ARBA" id="ARBA00023014"/>
    </source>
</evidence>
<dbReference type="Pfam" id="PF12838">
    <property type="entry name" value="Fer4_7"/>
    <property type="match status" value="1"/>
</dbReference>
<name>A0A7K4HS09_9EURY</name>
<evidence type="ECO:0000256" key="1">
    <source>
        <dbReference type="ARBA" id="ARBA00022485"/>
    </source>
</evidence>
<dbReference type="InterPro" id="IPR017900">
    <property type="entry name" value="4Fe4S_Fe_S_CS"/>
</dbReference>
<dbReference type="InterPro" id="IPR050157">
    <property type="entry name" value="PSI_iron-sulfur_center"/>
</dbReference>
<dbReference type="GO" id="GO:0051539">
    <property type="term" value="F:4 iron, 4 sulfur cluster binding"/>
    <property type="evidence" value="ECO:0007669"/>
    <property type="project" value="UniProtKB-KW"/>
</dbReference>
<keyword evidence="7" id="KW-1185">Reference proteome</keyword>
<dbReference type="PROSITE" id="PS00198">
    <property type="entry name" value="4FE4S_FER_1"/>
    <property type="match status" value="2"/>
</dbReference>
<accession>A0A7K4HS09</accession>
<keyword evidence="1" id="KW-0004">4Fe-4S</keyword>
<keyword evidence="4" id="KW-0411">Iron-sulfur</keyword>
<dbReference type="PROSITE" id="PS51379">
    <property type="entry name" value="4FE4S_FER_2"/>
    <property type="match status" value="2"/>
</dbReference>
<reference evidence="6 7" key="1">
    <citation type="submission" date="2020-06" db="EMBL/GenBank/DDBJ databases">
        <title>Methanofollis fontis sp. nov., a methanogen isolated from marine sediments near a cold seep at Four-Way Closure Ridge offshore southwestern Taiwan.</title>
        <authorList>
            <person name="Chen S.-C."/>
            <person name="Teng N.-H."/>
            <person name="Lin Y.-S."/>
            <person name="Lai M.-C."/>
            <person name="Chen H.-H."/>
            <person name="Wang C.-C."/>
        </authorList>
    </citation>
    <scope>NUCLEOTIDE SEQUENCE [LARGE SCALE GENOMIC DNA]</scope>
    <source>
        <strain evidence="6 7">DSM 2702</strain>
    </source>
</reference>
<keyword evidence="2" id="KW-0479">Metal-binding</keyword>
<dbReference type="GO" id="GO:0046872">
    <property type="term" value="F:metal ion binding"/>
    <property type="evidence" value="ECO:0007669"/>
    <property type="project" value="UniProtKB-KW"/>
</dbReference>
<evidence type="ECO:0000313" key="7">
    <source>
        <dbReference type="Proteomes" id="UP000570823"/>
    </source>
</evidence>
<dbReference type="EMBL" id="JABXWR010000001">
    <property type="protein sequence ID" value="NVO67837.1"/>
    <property type="molecule type" value="Genomic_DNA"/>
</dbReference>
<evidence type="ECO:0000256" key="3">
    <source>
        <dbReference type="ARBA" id="ARBA00023004"/>
    </source>
</evidence>
<dbReference type="PANTHER" id="PTHR24960:SF79">
    <property type="entry name" value="PHOTOSYSTEM I IRON-SULFUR CENTER"/>
    <property type="match status" value="1"/>
</dbReference>
<evidence type="ECO:0000313" key="6">
    <source>
        <dbReference type="EMBL" id="NVO67837.1"/>
    </source>
</evidence>
<sequence length="128" mass="14205">MKLMVSFSRKKVREPIIARVVMDTGVLINVERARIEPSEGDVLIDVPDESARIVCMKMRDLGATVSVLKDAIIHDENECVDCGACISICPQDVFSFDENWKLSLDKPRCVLCGRCIQACPHGALSLQK</sequence>
<evidence type="ECO:0000256" key="2">
    <source>
        <dbReference type="ARBA" id="ARBA00022723"/>
    </source>
</evidence>
<dbReference type="Gene3D" id="3.30.70.20">
    <property type="match status" value="2"/>
</dbReference>
<comment type="caution">
    <text evidence="6">The sequence shown here is derived from an EMBL/GenBank/DDBJ whole genome shotgun (WGS) entry which is preliminary data.</text>
</comment>
<dbReference type="AlphaFoldDB" id="A0A7K4HS09"/>
<proteinExistence type="predicted"/>
<gene>
    <name evidence="6" type="ORF">HWN36_11100</name>
</gene>
<feature type="domain" description="4Fe-4S ferredoxin-type" evidence="5">
    <location>
        <begin position="100"/>
        <end position="128"/>
    </location>
</feature>
<organism evidence="6 7">
    <name type="scientific">Methanofollis tationis</name>
    <dbReference type="NCBI Taxonomy" id="81417"/>
    <lineage>
        <taxon>Archaea</taxon>
        <taxon>Methanobacteriati</taxon>
        <taxon>Methanobacteriota</taxon>
        <taxon>Stenosarchaea group</taxon>
        <taxon>Methanomicrobia</taxon>
        <taxon>Methanomicrobiales</taxon>
        <taxon>Methanomicrobiaceae</taxon>
        <taxon>Methanofollis</taxon>
    </lineage>
</organism>
<dbReference type="OrthoDB" id="23833at2157"/>
<dbReference type="RefSeq" id="WP_176789445.1">
    <property type="nucleotide sequence ID" value="NZ_JABXWR010000001.1"/>
</dbReference>
<dbReference type="SUPFAM" id="SSF54862">
    <property type="entry name" value="4Fe-4S ferredoxins"/>
    <property type="match status" value="1"/>
</dbReference>
<keyword evidence="3" id="KW-0408">Iron</keyword>
<dbReference type="PANTHER" id="PTHR24960">
    <property type="entry name" value="PHOTOSYSTEM I IRON-SULFUR CENTER-RELATED"/>
    <property type="match status" value="1"/>
</dbReference>
<dbReference type="InterPro" id="IPR017896">
    <property type="entry name" value="4Fe4S_Fe-S-bd"/>
</dbReference>
<evidence type="ECO:0000259" key="5">
    <source>
        <dbReference type="PROSITE" id="PS51379"/>
    </source>
</evidence>